<evidence type="ECO:0000313" key="1">
    <source>
        <dbReference type="EMBL" id="KIG15940.1"/>
    </source>
</evidence>
<gene>
    <name evidence="1" type="ORF">DB30_05131</name>
</gene>
<dbReference type="AlphaFoldDB" id="A0A0C2D2E1"/>
<dbReference type="RefSeq" id="WP_146659480.1">
    <property type="nucleotide sequence ID" value="NZ_JMCC02000045.1"/>
</dbReference>
<dbReference type="EMBL" id="JMCC02000045">
    <property type="protein sequence ID" value="KIG15940.1"/>
    <property type="molecule type" value="Genomic_DNA"/>
</dbReference>
<proteinExistence type="predicted"/>
<dbReference type="Proteomes" id="UP000031599">
    <property type="component" value="Unassembled WGS sequence"/>
</dbReference>
<evidence type="ECO:0000313" key="2">
    <source>
        <dbReference type="Proteomes" id="UP000031599"/>
    </source>
</evidence>
<comment type="caution">
    <text evidence="1">The sequence shown here is derived from an EMBL/GenBank/DDBJ whole genome shotgun (WGS) entry which is preliminary data.</text>
</comment>
<name>A0A0C2D2E1_9BACT</name>
<sequence length="117" mass="12862">MIRSRLTWVPTLLLLGALSVGGCKESGNDYLTEGLRLLGEAERGDCKPDIRGGQAQINAAKVSECLDKTKSALEQLHKARELGVDNKETNDLIAKTEEEVAKLETMLKMVGRMQHEP</sequence>
<evidence type="ECO:0008006" key="3">
    <source>
        <dbReference type="Google" id="ProtNLM"/>
    </source>
</evidence>
<organism evidence="1 2">
    <name type="scientific">Enhygromyxa salina</name>
    <dbReference type="NCBI Taxonomy" id="215803"/>
    <lineage>
        <taxon>Bacteria</taxon>
        <taxon>Pseudomonadati</taxon>
        <taxon>Myxococcota</taxon>
        <taxon>Polyangia</taxon>
        <taxon>Nannocystales</taxon>
        <taxon>Nannocystaceae</taxon>
        <taxon>Enhygromyxa</taxon>
    </lineage>
</organism>
<protein>
    <recommendedName>
        <fullName evidence="3">Lipoprotein</fullName>
    </recommendedName>
</protein>
<reference evidence="1 2" key="1">
    <citation type="submission" date="2014-12" db="EMBL/GenBank/DDBJ databases">
        <title>Genome assembly of Enhygromyxa salina DSM 15201.</title>
        <authorList>
            <person name="Sharma G."/>
            <person name="Subramanian S."/>
        </authorList>
    </citation>
    <scope>NUCLEOTIDE SEQUENCE [LARGE SCALE GENOMIC DNA]</scope>
    <source>
        <strain evidence="1 2">DSM 15201</strain>
    </source>
</reference>
<accession>A0A0C2D2E1</accession>
<dbReference type="PROSITE" id="PS51257">
    <property type="entry name" value="PROKAR_LIPOPROTEIN"/>
    <property type="match status" value="1"/>
</dbReference>